<keyword evidence="4" id="KW-0676">Redox-active center</keyword>
<dbReference type="Pfam" id="PF18312">
    <property type="entry name" value="ScsC_N"/>
    <property type="match status" value="1"/>
</dbReference>
<evidence type="ECO:0000256" key="4">
    <source>
        <dbReference type="ARBA" id="ARBA00023284"/>
    </source>
</evidence>
<evidence type="ECO:0000313" key="7">
    <source>
        <dbReference type="Proteomes" id="UP000006180"/>
    </source>
</evidence>
<dbReference type="PANTHER" id="PTHR13887">
    <property type="entry name" value="GLUTATHIONE S-TRANSFERASE KAPPA"/>
    <property type="match status" value="1"/>
</dbReference>
<dbReference type="GO" id="GO:0016491">
    <property type="term" value="F:oxidoreductase activity"/>
    <property type="evidence" value="ECO:0007669"/>
    <property type="project" value="UniProtKB-KW"/>
</dbReference>
<dbReference type="HOGENOM" id="CLU_000288_47_4_5"/>
<dbReference type="eggNOG" id="COG1651">
    <property type="taxonomic scope" value="Bacteria"/>
</dbReference>
<dbReference type="AlphaFoldDB" id="I3X7R8"/>
<evidence type="ECO:0000256" key="3">
    <source>
        <dbReference type="ARBA" id="ARBA00023157"/>
    </source>
</evidence>
<dbReference type="Pfam" id="PF01323">
    <property type="entry name" value="DSBA"/>
    <property type="match status" value="1"/>
</dbReference>
<keyword evidence="3" id="KW-1015">Disulfide bond</keyword>
<evidence type="ECO:0000256" key="1">
    <source>
        <dbReference type="ARBA" id="ARBA00022729"/>
    </source>
</evidence>
<gene>
    <name evidence="6" type="ORF">USDA257_c33600</name>
</gene>
<sequence>MKRFDRAAFRNLCQWLILISWLASRPFARSFHPSQVWERRNSADFAVSFRARAPYARIDGRLAIVVAFEDALTRQCEMGDRQVREDNEGMMTLKKKMIAAGALIALAGGIALPQSAAALDAKQKEEIGAYIKEYLLANPEIMLEVQEALSAKQRAKQQEASQAAIANNKEAIFNSAYDTTLGNPKGDITIVEFFDYNCGYCKRALSDMDEILAKDKNVRFVLKELPILGPDSLAAHKVSAAFRVLAPEKYGDFHRALLGAEERATEETAIAVAAKLGVTEEQLRAKMEDDPNDASMREAYMLANDLGITGTPSYVIGNEAVYGAVGAAELTGKVANLRECGKTAC</sequence>
<dbReference type="InterPro" id="IPR036249">
    <property type="entry name" value="Thioredoxin-like_sf"/>
</dbReference>
<keyword evidence="2" id="KW-0560">Oxidoreductase</keyword>
<evidence type="ECO:0000259" key="5">
    <source>
        <dbReference type="PROSITE" id="PS51352"/>
    </source>
</evidence>
<name>I3X7R8_SINF2</name>
<accession>I3X7R8</accession>
<reference evidence="6 7" key="1">
    <citation type="journal article" date="2012" name="J. Bacteriol.">
        <title>Complete genome sequence of the broad-host-range strain Sinorhizobium fredii USDA257.</title>
        <authorList>
            <person name="Schuldes J."/>
            <person name="Rodriguez Orbegoso M."/>
            <person name="Schmeisser C."/>
            <person name="Krishnan H.B."/>
            <person name="Daniel R."/>
            <person name="Streit W.R."/>
        </authorList>
    </citation>
    <scope>NUCLEOTIDE SEQUENCE [LARGE SCALE GENOMIC DNA]</scope>
    <source>
        <strain evidence="6 7">USDA 257</strain>
    </source>
</reference>
<dbReference type="EMBL" id="CP003563">
    <property type="protein sequence ID" value="AFL51924.1"/>
    <property type="molecule type" value="Genomic_DNA"/>
</dbReference>
<protein>
    <submittedName>
        <fullName evidence="6">Outer membrane protein</fullName>
    </submittedName>
</protein>
<dbReference type="InterPro" id="IPR041205">
    <property type="entry name" value="ScsC_N"/>
</dbReference>
<dbReference type="CDD" id="cd03023">
    <property type="entry name" value="DsbA_Com1_like"/>
    <property type="match status" value="1"/>
</dbReference>
<dbReference type="InterPro" id="IPR013766">
    <property type="entry name" value="Thioredoxin_domain"/>
</dbReference>
<evidence type="ECO:0000313" key="6">
    <source>
        <dbReference type="EMBL" id="AFL51924.1"/>
    </source>
</evidence>
<dbReference type="PROSITE" id="PS51352">
    <property type="entry name" value="THIOREDOXIN_2"/>
    <property type="match status" value="1"/>
</dbReference>
<keyword evidence="1" id="KW-0732">Signal</keyword>
<dbReference type="InterPro" id="IPR001853">
    <property type="entry name" value="DSBA-like_thioredoxin_dom"/>
</dbReference>
<proteinExistence type="predicted"/>
<dbReference type="STRING" id="1185652.USDA257_c33600"/>
<dbReference type="KEGG" id="sfd:USDA257_c33600"/>
<dbReference type="PATRIC" id="fig|1185652.3.peg.3490"/>
<organism evidence="6 7">
    <name type="scientific">Sinorhizobium fredii (strain USDA 257)</name>
    <dbReference type="NCBI Taxonomy" id="1185652"/>
    <lineage>
        <taxon>Bacteria</taxon>
        <taxon>Pseudomonadati</taxon>
        <taxon>Pseudomonadota</taxon>
        <taxon>Alphaproteobacteria</taxon>
        <taxon>Hyphomicrobiales</taxon>
        <taxon>Rhizobiaceae</taxon>
        <taxon>Sinorhizobium/Ensifer group</taxon>
        <taxon>Sinorhizobium</taxon>
    </lineage>
</organism>
<dbReference type="PANTHER" id="PTHR13887:SF14">
    <property type="entry name" value="DISULFIDE BOND FORMATION PROTEIN D"/>
    <property type="match status" value="1"/>
</dbReference>
<dbReference type="Proteomes" id="UP000006180">
    <property type="component" value="Chromosome"/>
</dbReference>
<feature type="domain" description="Thioredoxin" evidence="5">
    <location>
        <begin position="149"/>
        <end position="339"/>
    </location>
</feature>
<evidence type="ECO:0000256" key="2">
    <source>
        <dbReference type="ARBA" id="ARBA00023002"/>
    </source>
</evidence>
<dbReference type="Gene3D" id="3.40.30.10">
    <property type="entry name" value="Glutaredoxin"/>
    <property type="match status" value="1"/>
</dbReference>
<dbReference type="SUPFAM" id="SSF52833">
    <property type="entry name" value="Thioredoxin-like"/>
    <property type="match status" value="1"/>
</dbReference>